<dbReference type="Proteomes" id="UP000249260">
    <property type="component" value="Unassembled WGS sequence"/>
</dbReference>
<comment type="subcellular location">
    <subcellularLocation>
        <location evidence="1">Cell membrane</location>
        <topology evidence="1">Multi-pass membrane protein</topology>
    </subcellularLocation>
</comment>
<evidence type="ECO:0000256" key="5">
    <source>
        <dbReference type="ARBA" id="ARBA00022989"/>
    </source>
</evidence>
<evidence type="ECO:0000256" key="2">
    <source>
        <dbReference type="ARBA" id="ARBA00022448"/>
    </source>
</evidence>
<feature type="transmembrane region" description="Helical" evidence="7">
    <location>
        <begin position="160"/>
        <end position="180"/>
    </location>
</feature>
<dbReference type="PIRSF" id="PIRSF006603">
    <property type="entry name" value="DinF"/>
    <property type="match status" value="1"/>
</dbReference>
<evidence type="ECO:0000313" key="9">
    <source>
        <dbReference type="Proteomes" id="UP000249260"/>
    </source>
</evidence>
<dbReference type="InterPro" id="IPR048279">
    <property type="entry name" value="MdtK-like"/>
</dbReference>
<dbReference type="PANTHER" id="PTHR42925">
    <property type="entry name" value="MULTIDRUG AND TOXIN EFFLUX PROTEIN MATE FAMILY"/>
    <property type="match status" value="1"/>
</dbReference>
<dbReference type="RefSeq" id="WP_112882912.1">
    <property type="nucleotide sequence ID" value="NZ_QLUW01000002.1"/>
</dbReference>
<reference evidence="8 9" key="1">
    <citation type="submission" date="2018-06" db="EMBL/GenBank/DDBJ databases">
        <title>Paenibacillus montanisoli sp. nov., isolated from mountain area soil.</title>
        <authorList>
            <person name="Wu M."/>
        </authorList>
    </citation>
    <scope>NUCLEOTIDE SEQUENCE [LARGE SCALE GENOMIC DNA]</scope>
    <source>
        <strain evidence="8 9">RA17</strain>
    </source>
</reference>
<feature type="transmembrane region" description="Helical" evidence="7">
    <location>
        <begin position="311"/>
        <end position="332"/>
    </location>
</feature>
<dbReference type="GO" id="GO:0042910">
    <property type="term" value="F:xenobiotic transmembrane transporter activity"/>
    <property type="evidence" value="ECO:0007669"/>
    <property type="project" value="InterPro"/>
</dbReference>
<dbReference type="NCBIfam" id="TIGR00797">
    <property type="entry name" value="matE"/>
    <property type="match status" value="1"/>
</dbReference>
<evidence type="ECO:0000256" key="7">
    <source>
        <dbReference type="SAM" id="Phobius"/>
    </source>
</evidence>
<organism evidence="8 9">
    <name type="scientific">Paenibacillus montanisoli</name>
    <dbReference type="NCBI Taxonomy" id="2081970"/>
    <lineage>
        <taxon>Bacteria</taxon>
        <taxon>Bacillati</taxon>
        <taxon>Bacillota</taxon>
        <taxon>Bacilli</taxon>
        <taxon>Bacillales</taxon>
        <taxon>Paenibacillaceae</taxon>
        <taxon>Paenibacillus</taxon>
    </lineage>
</organism>
<dbReference type="InterPro" id="IPR002528">
    <property type="entry name" value="MATE_fam"/>
</dbReference>
<keyword evidence="2" id="KW-0813">Transport</keyword>
<feature type="transmembrane region" description="Helical" evidence="7">
    <location>
        <begin position="127"/>
        <end position="148"/>
    </location>
</feature>
<dbReference type="PANTHER" id="PTHR42925:SF2">
    <property type="entry name" value="NA+ DRIVEN MULTIDRUG EFFLUX PUMP"/>
    <property type="match status" value="1"/>
</dbReference>
<keyword evidence="9" id="KW-1185">Reference proteome</keyword>
<feature type="transmembrane region" description="Helical" evidence="7">
    <location>
        <begin position="85"/>
        <end position="107"/>
    </location>
</feature>
<evidence type="ECO:0000256" key="6">
    <source>
        <dbReference type="ARBA" id="ARBA00023136"/>
    </source>
</evidence>
<dbReference type="OrthoDB" id="9806302at2"/>
<evidence type="ECO:0000256" key="1">
    <source>
        <dbReference type="ARBA" id="ARBA00004651"/>
    </source>
</evidence>
<keyword evidence="5 7" id="KW-1133">Transmembrane helix</keyword>
<feature type="transmembrane region" description="Helical" evidence="7">
    <location>
        <begin position="12"/>
        <end position="29"/>
    </location>
</feature>
<proteinExistence type="predicted"/>
<feature type="transmembrane region" description="Helical" evidence="7">
    <location>
        <begin position="41"/>
        <end position="64"/>
    </location>
</feature>
<dbReference type="GO" id="GO:0005886">
    <property type="term" value="C:plasma membrane"/>
    <property type="evidence" value="ECO:0007669"/>
    <property type="project" value="UniProtKB-SubCell"/>
</dbReference>
<dbReference type="Pfam" id="PF01554">
    <property type="entry name" value="MatE"/>
    <property type="match status" value="2"/>
</dbReference>
<dbReference type="InterPro" id="IPR047135">
    <property type="entry name" value="YsiQ"/>
</dbReference>
<comment type="caution">
    <text evidence="8">The sequence shown here is derived from an EMBL/GenBank/DDBJ whole genome shotgun (WGS) entry which is preliminary data.</text>
</comment>
<evidence type="ECO:0000256" key="3">
    <source>
        <dbReference type="ARBA" id="ARBA00022475"/>
    </source>
</evidence>
<keyword evidence="6 7" id="KW-0472">Membrane</keyword>
<evidence type="ECO:0000313" key="8">
    <source>
        <dbReference type="EMBL" id="RAP76697.1"/>
    </source>
</evidence>
<sequence>MAPQSTPKIWSLTWPIMIEMMLQFMLGTADTLMVSRISDDAVAVVGISNMFFNAVIILFSLITSGAGILIAQKLGAGKPDEARKIGIMSVSITAMLGMIVSALLIYGTPFFAEALHVPDNLRELSHTYMSIVGGGMMITALNLSMSTAVRNTGNTRSPMYIALGMNALHVVLNYAFIFGAFGFPEWGLKGVAISTVISRAVAFCFQQHLFRHAFGVPVLLREFCRFHAKLLKEVLRIGWPISVNGASWTFSQVVIFSMIASMGEQPLAARTYMNTMESFAFTFGWSLALAAQIQIAHLYGAKKLRQAYYGAYRALGFGVVVVLANTGILLLFRSFIISTFTKDPWIIDMAVSLLWLNLALQPGKMLNMALGQSLGAVGDSRTVMKYSLPSMWLIAVGVSYVLAVPLHWGLYGIYVGMISDEYIRGLLCYFRWRSHRKKHLFAEAFREPAAVRSSDNSSGVVPL</sequence>
<gene>
    <name evidence="8" type="ORF">DL346_15220</name>
</gene>
<dbReference type="EMBL" id="QLUW01000002">
    <property type="protein sequence ID" value="RAP76697.1"/>
    <property type="molecule type" value="Genomic_DNA"/>
</dbReference>
<evidence type="ECO:0000256" key="4">
    <source>
        <dbReference type="ARBA" id="ARBA00022692"/>
    </source>
</evidence>
<keyword evidence="3" id="KW-1003">Cell membrane</keyword>
<protein>
    <submittedName>
        <fullName evidence="8">MATE family efflux transporter</fullName>
    </submittedName>
</protein>
<feature type="transmembrane region" description="Helical" evidence="7">
    <location>
        <begin position="279"/>
        <end position="299"/>
    </location>
</feature>
<dbReference type="AlphaFoldDB" id="A0A328U1N9"/>
<name>A0A328U1N9_9BACL</name>
<dbReference type="GO" id="GO:0015297">
    <property type="term" value="F:antiporter activity"/>
    <property type="evidence" value="ECO:0007669"/>
    <property type="project" value="InterPro"/>
</dbReference>
<keyword evidence="4 7" id="KW-0812">Transmembrane</keyword>
<dbReference type="CDD" id="cd13134">
    <property type="entry name" value="MATE_like_8"/>
    <property type="match status" value="1"/>
</dbReference>
<accession>A0A328U1N9</accession>